<evidence type="ECO:0000313" key="2">
    <source>
        <dbReference type="Proteomes" id="UP000600363"/>
    </source>
</evidence>
<dbReference type="EMBL" id="DUIH01000024">
    <property type="protein sequence ID" value="HIH70414.1"/>
    <property type="molecule type" value="Genomic_DNA"/>
</dbReference>
<comment type="caution">
    <text evidence="1">The sequence shown here is derived from an EMBL/GenBank/DDBJ whole genome shotgun (WGS) entry which is preliminary data.</text>
</comment>
<dbReference type="Proteomes" id="UP000600363">
    <property type="component" value="Unassembled WGS sequence"/>
</dbReference>
<reference evidence="1" key="1">
    <citation type="journal article" date="2020" name="bioRxiv">
        <title>A rank-normalized archaeal taxonomy based on genome phylogeny resolves widespread incomplete and uneven classifications.</title>
        <authorList>
            <person name="Rinke C."/>
            <person name="Chuvochina M."/>
            <person name="Mussig A.J."/>
            <person name="Chaumeil P.-A."/>
            <person name="Waite D.W."/>
            <person name="Whitman W.B."/>
            <person name="Parks D.H."/>
            <person name="Hugenholtz P."/>
        </authorList>
    </citation>
    <scope>NUCLEOTIDE SEQUENCE</scope>
    <source>
        <strain evidence="1">UBA12518</strain>
    </source>
</reference>
<name>A0A832W0I4_9EURY</name>
<organism evidence="1 2">
    <name type="scientific">Methermicoccus shengliensis</name>
    <dbReference type="NCBI Taxonomy" id="660064"/>
    <lineage>
        <taxon>Archaea</taxon>
        <taxon>Methanobacteriati</taxon>
        <taxon>Methanobacteriota</taxon>
        <taxon>Stenosarchaea group</taxon>
        <taxon>Methanomicrobia</taxon>
        <taxon>Methanosarcinales</taxon>
        <taxon>Methermicoccaceae</taxon>
        <taxon>Methermicoccus</taxon>
    </lineage>
</organism>
<sequence>MRSRSESTSAAYTSVCGRACTTACPSGSSAVPSDVFGLAPDDACGMLEELKDALGMYCPDGEHLRRVG</sequence>
<proteinExistence type="predicted"/>
<gene>
    <name evidence="1" type="ORF">HA299_07425</name>
</gene>
<evidence type="ECO:0000313" key="1">
    <source>
        <dbReference type="EMBL" id="HIH70414.1"/>
    </source>
</evidence>
<accession>A0A832W0I4</accession>
<dbReference type="AlphaFoldDB" id="A0A832W0I4"/>
<dbReference type="RefSeq" id="WP_042687679.1">
    <property type="nucleotide sequence ID" value="NZ_DUIH01000024.1"/>
</dbReference>
<protein>
    <submittedName>
        <fullName evidence="1">Uncharacterized protein</fullName>
    </submittedName>
</protein>